<reference evidence="2 3" key="1">
    <citation type="journal article" date="2012" name="Genome Biol.">
        <title>Genome and low-iron response of an oceanic diatom adapted to chronic iron limitation.</title>
        <authorList>
            <person name="Lommer M."/>
            <person name="Specht M."/>
            <person name="Roy A.S."/>
            <person name="Kraemer L."/>
            <person name="Andreson R."/>
            <person name="Gutowska M.A."/>
            <person name="Wolf J."/>
            <person name="Bergner S.V."/>
            <person name="Schilhabel M.B."/>
            <person name="Klostermeier U.C."/>
            <person name="Beiko R.G."/>
            <person name="Rosenstiel P."/>
            <person name="Hippler M."/>
            <person name="Laroche J."/>
        </authorList>
    </citation>
    <scope>NUCLEOTIDE SEQUENCE [LARGE SCALE GENOMIC DNA]</scope>
    <source>
        <strain evidence="2 3">CCMP1005</strain>
    </source>
</reference>
<gene>
    <name evidence="2" type="ORF">THAOC_34251</name>
</gene>
<feature type="non-terminal residue" evidence="2">
    <location>
        <position position="1"/>
    </location>
</feature>
<proteinExistence type="predicted"/>
<feature type="region of interest" description="Disordered" evidence="1">
    <location>
        <begin position="1"/>
        <end position="63"/>
    </location>
</feature>
<evidence type="ECO:0000313" key="2">
    <source>
        <dbReference type="EMBL" id="EJK47055.1"/>
    </source>
</evidence>
<accession>K0R3S8</accession>
<protein>
    <submittedName>
        <fullName evidence="2">Uncharacterized protein</fullName>
    </submittedName>
</protein>
<comment type="caution">
    <text evidence="2">The sequence shown here is derived from an EMBL/GenBank/DDBJ whole genome shotgun (WGS) entry which is preliminary data.</text>
</comment>
<dbReference type="OrthoDB" id="426133at2759"/>
<name>K0R3S8_THAOC</name>
<dbReference type="Proteomes" id="UP000266841">
    <property type="component" value="Unassembled WGS sequence"/>
</dbReference>
<evidence type="ECO:0000256" key="1">
    <source>
        <dbReference type="SAM" id="MobiDB-lite"/>
    </source>
</evidence>
<feature type="compositionally biased region" description="Polar residues" evidence="1">
    <location>
        <begin position="1"/>
        <end position="15"/>
    </location>
</feature>
<keyword evidence="3" id="KW-1185">Reference proteome</keyword>
<dbReference type="AlphaFoldDB" id="K0R3S8"/>
<organism evidence="2 3">
    <name type="scientific">Thalassiosira oceanica</name>
    <name type="common">Marine diatom</name>
    <dbReference type="NCBI Taxonomy" id="159749"/>
    <lineage>
        <taxon>Eukaryota</taxon>
        <taxon>Sar</taxon>
        <taxon>Stramenopiles</taxon>
        <taxon>Ochrophyta</taxon>
        <taxon>Bacillariophyta</taxon>
        <taxon>Coscinodiscophyceae</taxon>
        <taxon>Thalassiosirophycidae</taxon>
        <taxon>Thalassiosirales</taxon>
        <taxon>Thalassiosiraceae</taxon>
        <taxon>Thalassiosira</taxon>
    </lineage>
</organism>
<dbReference type="eggNOG" id="ENOG502S7W7">
    <property type="taxonomic scope" value="Eukaryota"/>
</dbReference>
<dbReference type="EMBL" id="AGNL01047392">
    <property type="protein sequence ID" value="EJK47055.1"/>
    <property type="molecule type" value="Genomic_DNA"/>
</dbReference>
<sequence length="491" mass="54384">VGSELKISTKNATKSPKTKDPSDFQTVDTAPPLPHAELGHDISPHITSPGAAGEDNQDNTVMDRPRPGYIADRPERSHQLGLLHLPTTSNTAAAAMSITCLSSVESFALYFETSGRQQCNWSVFRDRLDVELKRETPNCPHDATTELLALLGLDAEPDAVDYINSKCQLVYDNQPQMDWEAVTKKQAYGQPLFDQTYYDGGSYLNEYYETNVDNRVPYVVNKAANVLKKDGSRIDDVYEAYAKEGKIGYADEVVDNFQNCPLRAAMCCFASDRQAGDNNGNCAKPYDENCVNADPADNTDLCYVDMKRHARASGTDGGFALYPGDNADGEGSIHCHGLAWGDDDYDIESRYKGNNIFYVSMYDHLYTRGYARNVPGAPMCGCLDKMPVVSRSDCTQVDVTELWVATFTPSNGTSSSSFDLKLDEENGVSIAFNACRGARRNNDLESYYHRLFNEGRATGEELAEVRRNLVGNRNCEQSIDNFVVTQGFEKL</sequence>
<evidence type="ECO:0000313" key="3">
    <source>
        <dbReference type="Proteomes" id="UP000266841"/>
    </source>
</evidence>